<protein>
    <submittedName>
        <fullName evidence="1">Uncharacterized protein</fullName>
    </submittedName>
</protein>
<organism evidence="1">
    <name type="scientific">Salix viminalis</name>
    <name type="common">Common osier</name>
    <name type="synonym">Basket willow</name>
    <dbReference type="NCBI Taxonomy" id="40686"/>
    <lineage>
        <taxon>Eukaryota</taxon>
        <taxon>Viridiplantae</taxon>
        <taxon>Streptophyta</taxon>
        <taxon>Embryophyta</taxon>
        <taxon>Tracheophyta</taxon>
        <taxon>Spermatophyta</taxon>
        <taxon>Magnoliopsida</taxon>
        <taxon>eudicotyledons</taxon>
        <taxon>Gunneridae</taxon>
        <taxon>Pentapetalae</taxon>
        <taxon>rosids</taxon>
        <taxon>fabids</taxon>
        <taxon>Malpighiales</taxon>
        <taxon>Salicaceae</taxon>
        <taxon>Saliceae</taxon>
        <taxon>Salix</taxon>
    </lineage>
</organism>
<reference evidence="1" key="1">
    <citation type="submission" date="2019-03" db="EMBL/GenBank/DDBJ databases">
        <authorList>
            <person name="Mank J."/>
            <person name="Almeida P."/>
        </authorList>
    </citation>
    <scope>NUCLEOTIDE SEQUENCE</scope>
    <source>
        <strain evidence="1">78183</strain>
    </source>
</reference>
<evidence type="ECO:0000313" key="1">
    <source>
        <dbReference type="EMBL" id="VFU32886.1"/>
    </source>
</evidence>
<name>A0A6N2L0P6_SALVM</name>
<sequence length="159" mass="17963">MVTDVDGALDTLALVTSLDYLSPLLLEPIPIQGQDQGGDIRERLNAEKALIQCQNDQPLYTLTLTPISFVLLAKRCVKDSTINCFPESAIDFTENHTTRWICELGFTFTRCRQKSPTICFVFRNTCRDTDNLTSDGSPVHRLIDQHSVDYWLWADLIGP</sequence>
<gene>
    <name evidence="1" type="ORF">SVIM_LOCUS147415</name>
</gene>
<accession>A0A6N2L0P6</accession>
<dbReference type="EMBL" id="CAADRP010000857">
    <property type="protein sequence ID" value="VFU32886.1"/>
    <property type="molecule type" value="Genomic_DNA"/>
</dbReference>
<proteinExistence type="predicted"/>
<dbReference type="AlphaFoldDB" id="A0A6N2L0P6"/>